<organism evidence="1">
    <name type="scientific">Hexamita inflata</name>
    <dbReference type="NCBI Taxonomy" id="28002"/>
    <lineage>
        <taxon>Eukaryota</taxon>
        <taxon>Metamonada</taxon>
        <taxon>Diplomonadida</taxon>
        <taxon>Hexamitidae</taxon>
        <taxon>Hexamitinae</taxon>
        <taxon>Hexamita</taxon>
    </lineage>
</organism>
<comment type="caution">
    <text evidence="1">The sequence shown here is derived from an EMBL/GenBank/DDBJ whole genome shotgun (WGS) entry which is preliminary data.</text>
</comment>
<sequence>MLRLFCGSQTYEMNSFISSDKKTVQMATLFILPSIKHHHSCFSSKIIAHLGQISNQVLWISIPVSTSWSLISCLVVTRSIRRLNLLSSTIQNERPFSTIRFNKS</sequence>
<evidence type="ECO:0000313" key="1">
    <source>
        <dbReference type="EMBL" id="CAI9970730.1"/>
    </source>
</evidence>
<proteinExistence type="predicted"/>
<reference evidence="1" key="1">
    <citation type="submission" date="2023-06" db="EMBL/GenBank/DDBJ databases">
        <authorList>
            <person name="Kurt Z."/>
        </authorList>
    </citation>
    <scope>NUCLEOTIDE SEQUENCE</scope>
</reference>
<keyword evidence="3" id="KW-1185">Reference proteome</keyword>
<protein>
    <submittedName>
        <fullName evidence="2">Hypothetical_protein</fullName>
    </submittedName>
</protein>
<reference evidence="2 3" key="2">
    <citation type="submission" date="2024-07" db="EMBL/GenBank/DDBJ databases">
        <authorList>
            <person name="Akdeniz Z."/>
        </authorList>
    </citation>
    <scope>NUCLEOTIDE SEQUENCE [LARGE SCALE GENOMIC DNA]</scope>
</reference>
<evidence type="ECO:0000313" key="3">
    <source>
        <dbReference type="Proteomes" id="UP001642409"/>
    </source>
</evidence>
<name>A0AA86RQE7_9EUKA</name>
<evidence type="ECO:0000313" key="2">
    <source>
        <dbReference type="EMBL" id="CAL6052578.1"/>
    </source>
</evidence>
<dbReference type="EMBL" id="CATOUU010001083">
    <property type="protein sequence ID" value="CAI9970730.1"/>
    <property type="molecule type" value="Genomic_DNA"/>
</dbReference>
<dbReference type="Proteomes" id="UP001642409">
    <property type="component" value="Unassembled WGS sequence"/>
</dbReference>
<gene>
    <name evidence="2" type="ORF">HINF_LOCUS44917</name>
    <name evidence="1" type="ORF">HINF_LOCUS58375</name>
</gene>
<accession>A0AA86RQE7</accession>
<dbReference type="EMBL" id="CAXDID020000193">
    <property type="protein sequence ID" value="CAL6052578.1"/>
    <property type="molecule type" value="Genomic_DNA"/>
</dbReference>
<dbReference type="AlphaFoldDB" id="A0AA86RQE7"/>